<keyword evidence="5" id="KW-1185">Reference proteome</keyword>
<evidence type="ECO:0000256" key="1">
    <source>
        <dbReference type="ARBA" id="ARBA00005622"/>
    </source>
</evidence>
<organism evidence="4 5">
    <name type="scientific">Rhodovastum atsumiense</name>
    <dbReference type="NCBI Taxonomy" id="504468"/>
    <lineage>
        <taxon>Bacteria</taxon>
        <taxon>Pseudomonadati</taxon>
        <taxon>Pseudomonadota</taxon>
        <taxon>Alphaproteobacteria</taxon>
        <taxon>Acetobacterales</taxon>
        <taxon>Acetobacteraceae</taxon>
        <taxon>Rhodovastum</taxon>
    </lineage>
</organism>
<gene>
    <name evidence="4" type="ORF">F1189_17020</name>
</gene>
<dbReference type="Gene3D" id="3.40.50.1820">
    <property type="entry name" value="alpha/beta hydrolase"/>
    <property type="match status" value="1"/>
</dbReference>
<sequence>MVSGLQVPRRGLGLGAAALLAMGAAPVPAPVAIPRSLYWDLPVGEGGWRVQVGWPETEPPPSGFPVLYLLDGNAHFGTAVEAIRLQARRGDVTGVRPGVIVALGYPTDDAATIMRRRQRDYTPPAAGAPPGSGGADAFLDALAGQVMPRLAAAFPVDAARQAIFGHSYGGLCVLHALFTRPGLFARHVAASPSIWWHDTAVLHSARRFIDHPPPGTAGRGVLITVGGLEQPPPGPVAPGEDAHTGRLRMARMVDRARDLAQRLAEMGENGPQVEFVTFAGETHGSVVPAAISRAMRFVFPAEMGR</sequence>
<dbReference type="PANTHER" id="PTHR40841">
    <property type="entry name" value="SIDEROPHORE TRIACETYLFUSARININE C ESTERASE"/>
    <property type="match status" value="1"/>
</dbReference>
<evidence type="ECO:0000313" key="5">
    <source>
        <dbReference type="Proteomes" id="UP000325255"/>
    </source>
</evidence>
<proteinExistence type="inferred from homology"/>
<name>A0A5M6ITS2_9PROT</name>
<dbReference type="PANTHER" id="PTHR40841:SF2">
    <property type="entry name" value="SIDEROPHORE-DEGRADING ESTERASE (EUROFUNG)"/>
    <property type="match status" value="1"/>
</dbReference>
<dbReference type="Proteomes" id="UP000325255">
    <property type="component" value="Unassembled WGS sequence"/>
</dbReference>
<accession>A0A5M6ITS2</accession>
<keyword evidence="2 4" id="KW-0378">Hydrolase</keyword>
<dbReference type="InterPro" id="IPR029058">
    <property type="entry name" value="AB_hydrolase_fold"/>
</dbReference>
<dbReference type="RefSeq" id="WP_150042034.1">
    <property type="nucleotide sequence ID" value="NZ_OW485601.1"/>
</dbReference>
<feature type="signal peptide" evidence="3">
    <location>
        <begin position="1"/>
        <end position="29"/>
    </location>
</feature>
<evidence type="ECO:0000256" key="2">
    <source>
        <dbReference type="ARBA" id="ARBA00022801"/>
    </source>
</evidence>
<comment type="similarity">
    <text evidence="1">Belongs to the esterase D family.</text>
</comment>
<dbReference type="InterPro" id="IPR052558">
    <property type="entry name" value="Siderophore_Hydrolase_D"/>
</dbReference>
<reference evidence="4 5" key="1">
    <citation type="submission" date="2019-09" db="EMBL/GenBank/DDBJ databases">
        <title>Genome sequence of Rhodovastum atsumiense, a diverse member of the Acetobacteraceae family of non-sulfur purple photosynthetic bacteria.</title>
        <authorList>
            <person name="Meyer T."/>
            <person name="Kyndt J."/>
        </authorList>
    </citation>
    <scope>NUCLEOTIDE SEQUENCE [LARGE SCALE GENOMIC DNA]</scope>
    <source>
        <strain evidence="4 5">DSM 21279</strain>
    </source>
</reference>
<dbReference type="AlphaFoldDB" id="A0A5M6ITS2"/>
<dbReference type="GO" id="GO:0016788">
    <property type="term" value="F:hydrolase activity, acting on ester bonds"/>
    <property type="evidence" value="ECO:0007669"/>
    <property type="project" value="TreeGrafter"/>
</dbReference>
<protein>
    <submittedName>
        <fullName evidence="4">Alpha/beta hydrolase</fullName>
    </submittedName>
</protein>
<keyword evidence="3" id="KW-0732">Signal</keyword>
<evidence type="ECO:0000313" key="4">
    <source>
        <dbReference type="EMBL" id="KAA5610938.1"/>
    </source>
</evidence>
<comment type="caution">
    <text evidence="4">The sequence shown here is derived from an EMBL/GenBank/DDBJ whole genome shotgun (WGS) entry which is preliminary data.</text>
</comment>
<dbReference type="OrthoDB" id="5523653at2"/>
<dbReference type="EMBL" id="VWPK01000026">
    <property type="protein sequence ID" value="KAA5610938.1"/>
    <property type="molecule type" value="Genomic_DNA"/>
</dbReference>
<dbReference type="InterPro" id="IPR000801">
    <property type="entry name" value="Esterase-like"/>
</dbReference>
<feature type="chain" id="PRO_5024272418" evidence="3">
    <location>
        <begin position="30"/>
        <end position="305"/>
    </location>
</feature>
<evidence type="ECO:0000256" key="3">
    <source>
        <dbReference type="SAM" id="SignalP"/>
    </source>
</evidence>
<dbReference type="SUPFAM" id="SSF53474">
    <property type="entry name" value="alpha/beta-Hydrolases"/>
    <property type="match status" value="1"/>
</dbReference>
<dbReference type="Pfam" id="PF00756">
    <property type="entry name" value="Esterase"/>
    <property type="match status" value="1"/>
</dbReference>